<evidence type="ECO:0000313" key="1">
    <source>
        <dbReference type="EMBL" id="PRX52257.1"/>
    </source>
</evidence>
<keyword evidence="2" id="KW-1185">Reference proteome</keyword>
<protein>
    <recommendedName>
        <fullName evidence="3">TerY-C metal binding domain-containing protein</fullName>
    </recommendedName>
</protein>
<dbReference type="Proteomes" id="UP000238312">
    <property type="component" value="Unassembled WGS sequence"/>
</dbReference>
<reference evidence="1 2" key="1">
    <citation type="submission" date="2018-03" db="EMBL/GenBank/DDBJ databases">
        <title>Genomic Encyclopedia of Type Strains, Phase III (KMG-III): the genomes of soil and plant-associated and newly described type strains.</title>
        <authorList>
            <person name="Whitman W."/>
        </authorList>
    </citation>
    <scope>NUCLEOTIDE SEQUENCE [LARGE SCALE GENOMIC DNA]</scope>
    <source>
        <strain evidence="1 2">CGMCC 4.7104</strain>
    </source>
</reference>
<organism evidence="1 2">
    <name type="scientific">Nonomuraea fuscirosea</name>
    <dbReference type="NCBI Taxonomy" id="1291556"/>
    <lineage>
        <taxon>Bacteria</taxon>
        <taxon>Bacillati</taxon>
        <taxon>Actinomycetota</taxon>
        <taxon>Actinomycetes</taxon>
        <taxon>Streptosporangiales</taxon>
        <taxon>Streptosporangiaceae</taxon>
        <taxon>Nonomuraea</taxon>
    </lineage>
</organism>
<evidence type="ECO:0000313" key="2">
    <source>
        <dbReference type="Proteomes" id="UP000238312"/>
    </source>
</evidence>
<dbReference type="EMBL" id="PVNG01000032">
    <property type="protein sequence ID" value="PRX52257.1"/>
    <property type="molecule type" value="Genomic_DNA"/>
</dbReference>
<evidence type="ECO:0008006" key="3">
    <source>
        <dbReference type="Google" id="ProtNLM"/>
    </source>
</evidence>
<dbReference type="RefSeq" id="WP_106251801.1">
    <property type="nucleotide sequence ID" value="NZ_PVNG01000032.1"/>
</dbReference>
<name>A0A2T0M4V4_9ACTN</name>
<comment type="caution">
    <text evidence="1">The sequence shown here is derived from an EMBL/GenBank/DDBJ whole genome shotgun (WGS) entry which is preliminary data.</text>
</comment>
<dbReference type="AlphaFoldDB" id="A0A2T0M4V4"/>
<dbReference type="OrthoDB" id="1082028at2"/>
<gene>
    <name evidence="1" type="ORF">B0I32_1327</name>
</gene>
<accession>A0A2T0M4V4</accession>
<sequence length="120" mass="13013">MTIPNVIISMSRCSRDSSRAFGIRMEEHPGKLWLATWAFTVNPGMAQREGYDRTHAEGSFEMADDYPGCPTCGAGSVVLCNSCKKLGCWDGVSYLFHCPWCGASGRIEGTITQLQGGGDL</sequence>
<proteinExistence type="predicted"/>